<evidence type="ECO:0000256" key="3">
    <source>
        <dbReference type="ARBA" id="ARBA00001353"/>
    </source>
</evidence>
<evidence type="ECO:0000256" key="13">
    <source>
        <dbReference type="ARBA" id="ARBA00022679"/>
    </source>
</evidence>
<dbReference type="CDD" id="cd00483">
    <property type="entry name" value="HPPK"/>
    <property type="match status" value="1"/>
</dbReference>
<comment type="catalytic activity">
    <reaction evidence="2">
        <text>6-hydroxymethyl-7,8-dihydropterin + ATP = (7,8-dihydropterin-6-yl)methyl diphosphate + AMP + H(+)</text>
        <dbReference type="Rhea" id="RHEA:11412"/>
        <dbReference type="ChEBI" id="CHEBI:15378"/>
        <dbReference type="ChEBI" id="CHEBI:30616"/>
        <dbReference type="ChEBI" id="CHEBI:44841"/>
        <dbReference type="ChEBI" id="CHEBI:72950"/>
        <dbReference type="ChEBI" id="CHEBI:456215"/>
        <dbReference type="EC" id="2.7.6.3"/>
    </reaction>
</comment>
<dbReference type="Gene3D" id="3.30.1130.10">
    <property type="match status" value="2"/>
</dbReference>
<name>A0A9W8ECQ6_9FUNG</name>
<dbReference type="SUPFAM" id="SSF55083">
    <property type="entry name" value="6-hydroxymethyl-7,8-dihydropterin pyrophosphokinase, HPPK"/>
    <property type="match status" value="1"/>
</dbReference>
<evidence type="ECO:0000256" key="12">
    <source>
        <dbReference type="ARBA" id="ARBA00013253"/>
    </source>
</evidence>
<dbReference type="InterPro" id="IPR043133">
    <property type="entry name" value="GTP-CH-I_C/QueF"/>
</dbReference>
<dbReference type="FunFam" id="3.20.20.20:FF:000006">
    <property type="entry name" value="Dihydropteroate synthase"/>
    <property type="match status" value="1"/>
</dbReference>
<evidence type="ECO:0000256" key="15">
    <source>
        <dbReference type="ARBA" id="ARBA00022741"/>
    </source>
</evidence>
<comment type="pathway">
    <text evidence="6">Cofactor biosynthesis; tetrahydrofolate biosynthesis; 2-amino-4-hydroxy-6-hydroxymethyl-7,8-dihydropteridine diphosphate from 7,8-dihydroneopterin triphosphate: step 3/4.</text>
</comment>
<dbReference type="InterPro" id="IPR006157">
    <property type="entry name" value="FolB_dom"/>
</dbReference>
<dbReference type="PANTHER" id="PTHR20941:SF1">
    <property type="entry name" value="FOLIC ACID SYNTHESIS PROTEIN FOL1"/>
    <property type="match status" value="1"/>
</dbReference>
<dbReference type="Pfam" id="PF01288">
    <property type="entry name" value="HPPK"/>
    <property type="match status" value="1"/>
</dbReference>
<dbReference type="PROSITE" id="PS00792">
    <property type="entry name" value="DHPS_1"/>
    <property type="match status" value="1"/>
</dbReference>
<dbReference type="CDD" id="cd00739">
    <property type="entry name" value="DHPS"/>
    <property type="match status" value="1"/>
</dbReference>
<evidence type="ECO:0000256" key="21">
    <source>
        <dbReference type="ARBA" id="ARBA00058009"/>
    </source>
</evidence>
<dbReference type="NCBIfam" id="TIGR01498">
    <property type="entry name" value="folK"/>
    <property type="match status" value="1"/>
</dbReference>
<dbReference type="InterPro" id="IPR000489">
    <property type="entry name" value="Pterin-binding_dom"/>
</dbReference>
<evidence type="ECO:0000256" key="9">
    <source>
        <dbReference type="ARBA" id="ARBA00009951"/>
    </source>
</evidence>
<sequence length="798" mass="87407">MASFAARARAPNAPTAPALPSAARTGGISTNQDSQADTIVIRDLQVRNIIGVDSWERVKRQPIGVSVTLQTESMETAARSDTVTDTINYGTLSKRVSAYSEDTAFKSVEALAAGILRICLAEPRALRATVRIDKPKALLQAAAAGVEISRTKQSLNRPALTTVDAKSLPDRIFVRDLRCSTIVGVNPWEREAKQVVVIQLQLWVHLDTSPLAEDYVPPHHNYRTIVRTLTQLVEASQYKTVEALASAIARAVITRCHVPKLTVRVEKPSALAFAAGAGVELTRTLADYASESEASAAERNAQLLDAGIAADRRLSLSQVVPSDSSRPHYAWLALGSNQGSPAQQIHEALACLSQSQHTRVTNTSFLYCTPPMYRTDQAKFLNCACTVQTNLAPKALLVFLKSIEADMGRDLALATQKRNGPRPIDLDILFYDRLVLTTDDLVIPHPRIAERLFVLFPLDDIAKDMEHPTLYKTCHQLLQLRLHTEPDHGIERVVPIRDQLWSWDRKTYLMGILNCTPDSFSDGGQWTNVSDAMAHAQGMVADGMDVLDIGGLSTRPNSEEIPVPEEIARIVPTIEALRQQAKLTTPISVDTYHSAVAEAAVQAGADMINDITGGLRDPRILQVAAQHRVPICLMHMRGDAKSMMSLTNYPSDTTDLPIHASGKSISEHRRCVVYAVAAELQACVRKALQAGIYRWNIIVDPGIGFAKTAAQDVELLRDLPRFTSKQSPLPDFPVLVGTSRKKFIGKLTDQPVPANRVYGTAATCAAAIAGGCNILRVHDVRAMRDVLRMSDSIWRRQL</sequence>
<dbReference type="Pfam" id="PF00809">
    <property type="entry name" value="Pterin_bind"/>
    <property type="match status" value="1"/>
</dbReference>
<evidence type="ECO:0000256" key="8">
    <source>
        <dbReference type="ARBA" id="ARBA00009640"/>
    </source>
</evidence>
<evidence type="ECO:0000256" key="4">
    <source>
        <dbReference type="ARBA" id="ARBA00001946"/>
    </source>
</evidence>
<evidence type="ECO:0000256" key="17">
    <source>
        <dbReference type="ARBA" id="ARBA00022840"/>
    </source>
</evidence>
<evidence type="ECO:0000256" key="11">
    <source>
        <dbReference type="ARBA" id="ARBA00013043"/>
    </source>
</evidence>
<evidence type="ECO:0000256" key="5">
    <source>
        <dbReference type="ARBA" id="ARBA00004763"/>
    </source>
</evidence>
<keyword evidence="13" id="KW-0808">Transferase</keyword>
<dbReference type="Proteomes" id="UP001151582">
    <property type="component" value="Unassembled WGS sequence"/>
</dbReference>
<evidence type="ECO:0000256" key="7">
    <source>
        <dbReference type="ARBA" id="ARBA00005051"/>
    </source>
</evidence>
<feature type="region of interest" description="Disordered" evidence="25">
    <location>
        <begin position="1"/>
        <end position="30"/>
    </location>
</feature>
<dbReference type="InterPro" id="IPR011005">
    <property type="entry name" value="Dihydropteroate_synth-like_sf"/>
</dbReference>
<dbReference type="EMBL" id="JANBQB010000303">
    <property type="protein sequence ID" value="KAJ1978041.1"/>
    <property type="molecule type" value="Genomic_DNA"/>
</dbReference>
<dbReference type="GO" id="GO:0005740">
    <property type="term" value="C:mitochondrial envelope"/>
    <property type="evidence" value="ECO:0007669"/>
    <property type="project" value="TreeGrafter"/>
</dbReference>
<comment type="similarity">
    <text evidence="22">In the central section; belongs to the HPPK family.</text>
</comment>
<evidence type="ECO:0000256" key="20">
    <source>
        <dbReference type="ARBA" id="ARBA00023268"/>
    </source>
</evidence>
<evidence type="ECO:0000256" key="23">
    <source>
        <dbReference type="ARBA" id="ARBA00067568"/>
    </source>
</evidence>
<dbReference type="GO" id="GO:0004156">
    <property type="term" value="F:dihydropteroate synthase activity"/>
    <property type="evidence" value="ECO:0007669"/>
    <property type="project" value="UniProtKB-EC"/>
</dbReference>
<keyword evidence="19" id="KW-0289">Folate biosynthesis</keyword>
<dbReference type="SUPFAM" id="SSF51717">
    <property type="entry name" value="Dihydropteroate synthetase-like"/>
    <property type="match status" value="1"/>
</dbReference>
<feature type="compositionally biased region" description="Low complexity" evidence="25">
    <location>
        <begin position="1"/>
        <end position="24"/>
    </location>
</feature>
<keyword evidence="18" id="KW-0460">Magnesium</keyword>
<dbReference type="PROSITE" id="PS50972">
    <property type="entry name" value="PTERIN_BINDING"/>
    <property type="match status" value="1"/>
</dbReference>
<evidence type="ECO:0000259" key="26">
    <source>
        <dbReference type="PROSITE" id="PS50972"/>
    </source>
</evidence>
<dbReference type="EC" id="2.5.1.15" evidence="10"/>
<comment type="cofactor">
    <cofactor evidence="4">
        <name>Mg(2+)</name>
        <dbReference type="ChEBI" id="CHEBI:18420"/>
    </cofactor>
</comment>
<evidence type="ECO:0000256" key="6">
    <source>
        <dbReference type="ARBA" id="ARBA00005013"/>
    </source>
</evidence>
<evidence type="ECO:0000256" key="1">
    <source>
        <dbReference type="ARBA" id="ARBA00000012"/>
    </source>
</evidence>
<protein>
    <recommendedName>
        <fullName evidence="23">Folic acid synthesis protein FOL1</fullName>
        <ecNumber evidence="10">2.5.1.15</ecNumber>
        <ecNumber evidence="12">2.7.6.3</ecNumber>
        <ecNumber evidence="11">4.1.2.25</ecNumber>
    </recommendedName>
    <alternativeName>
        <fullName evidence="24">Folic acid synthesis protein fol1</fullName>
    </alternativeName>
</protein>
<evidence type="ECO:0000256" key="16">
    <source>
        <dbReference type="ARBA" id="ARBA00022777"/>
    </source>
</evidence>
<evidence type="ECO:0000256" key="19">
    <source>
        <dbReference type="ARBA" id="ARBA00022909"/>
    </source>
</evidence>
<dbReference type="PROSITE" id="PS00794">
    <property type="entry name" value="HPPK"/>
    <property type="match status" value="1"/>
</dbReference>
<dbReference type="GO" id="GO:0005524">
    <property type="term" value="F:ATP binding"/>
    <property type="evidence" value="ECO:0007669"/>
    <property type="project" value="UniProtKB-KW"/>
</dbReference>
<dbReference type="GO" id="GO:0016301">
    <property type="term" value="F:kinase activity"/>
    <property type="evidence" value="ECO:0007669"/>
    <property type="project" value="UniProtKB-KW"/>
</dbReference>
<dbReference type="Pfam" id="PF02152">
    <property type="entry name" value="FolB"/>
    <property type="match status" value="2"/>
</dbReference>
<comment type="similarity">
    <text evidence="9">In the C-terminal section; belongs to the DHPS family.</text>
</comment>
<evidence type="ECO:0000256" key="24">
    <source>
        <dbReference type="ARBA" id="ARBA00068111"/>
    </source>
</evidence>
<keyword evidence="28" id="KW-1185">Reference proteome</keyword>
<dbReference type="InterPro" id="IPR000550">
    <property type="entry name" value="Hppk"/>
</dbReference>
<dbReference type="EC" id="4.1.2.25" evidence="11"/>
<keyword evidence="20" id="KW-0511">Multifunctional enzyme</keyword>
<accession>A0A9W8ECQ6</accession>
<dbReference type="EC" id="2.7.6.3" evidence="12"/>
<comment type="caution">
    <text evidence="27">The sequence shown here is derived from an EMBL/GenBank/DDBJ whole genome shotgun (WGS) entry which is preliminary data.</text>
</comment>
<keyword evidence="15" id="KW-0547">Nucleotide-binding</keyword>
<organism evidence="27 28">
    <name type="scientific">Dimargaris verticillata</name>
    <dbReference type="NCBI Taxonomy" id="2761393"/>
    <lineage>
        <taxon>Eukaryota</taxon>
        <taxon>Fungi</taxon>
        <taxon>Fungi incertae sedis</taxon>
        <taxon>Zoopagomycota</taxon>
        <taxon>Kickxellomycotina</taxon>
        <taxon>Dimargaritomycetes</taxon>
        <taxon>Dimargaritales</taxon>
        <taxon>Dimargaritaceae</taxon>
        <taxon>Dimargaris</taxon>
    </lineage>
</organism>
<dbReference type="GO" id="GO:0003848">
    <property type="term" value="F:2-amino-4-hydroxy-6-hydroxymethyldihydropteridine diphosphokinase activity"/>
    <property type="evidence" value="ECO:0007669"/>
    <property type="project" value="UniProtKB-EC"/>
</dbReference>
<keyword evidence="16" id="KW-0418">Kinase</keyword>
<dbReference type="Gene3D" id="3.30.70.560">
    <property type="entry name" value="7,8-Dihydro-6-hydroxymethylpterin-pyrophosphokinase HPPK"/>
    <property type="match status" value="1"/>
</dbReference>
<dbReference type="AlphaFoldDB" id="A0A9W8ECQ6"/>
<dbReference type="GO" id="GO:0046656">
    <property type="term" value="P:folic acid biosynthetic process"/>
    <property type="evidence" value="ECO:0007669"/>
    <property type="project" value="UniProtKB-KW"/>
</dbReference>
<evidence type="ECO:0000256" key="22">
    <source>
        <dbReference type="ARBA" id="ARBA00061548"/>
    </source>
</evidence>
<dbReference type="InterPro" id="IPR045031">
    <property type="entry name" value="DHP_synth-like"/>
</dbReference>
<dbReference type="SMART" id="SM00905">
    <property type="entry name" value="FolB"/>
    <property type="match status" value="2"/>
</dbReference>
<dbReference type="SUPFAM" id="SSF55620">
    <property type="entry name" value="Tetrahydrobiopterin biosynthesis enzymes-like"/>
    <property type="match status" value="2"/>
</dbReference>
<comment type="similarity">
    <text evidence="8">In the N-terminal section; belongs to the DHNA family.</text>
</comment>
<dbReference type="GO" id="GO:0004150">
    <property type="term" value="F:dihydroneopterin aldolase activity"/>
    <property type="evidence" value="ECO:0007669"/>
    <property type="project" value="UniProtKB-EC"/>
</dbReference>
<evidence type="ECO:0000256" key="2">
    <source>
        <dbReference type="ARBA" id="ARBA00000198"/>
    </source>
</evidence>
<dbReference type="Gene3D" id="3.20.20.20">
    <property type="entry name" value="Dihydropteroate synthase-like"/>
    <property type="match status" value="1"/>
</dbReference>
<dbReference type="PANTHER" id="PTHR20941">
    <property type="entry name" value="FOLATE SYNTHESIS PROTEINS"/>
    <property type="match status" value="1"/>
</dbReference>
<comment type="pathway">
    <text evidence="7">Cofactor biosynthesis; tetrahydrofolate biosynthesis; 2-amino-4-hydroxy-6-hydroxymethyl-7,8-dihydropteridine diphosphate from 7,8-dihydroneopterin triphosphate: step 4/4.</text>
</comment>
<gene>
    <name evidence="27" type="primary">FOL1</name>
    <name evidence="27" type="ORF">H4R34_003353</name>
</gene>
<dbReference type="CDD" id="cd00534">
    <property type="entry name" value="DHNA_DHNTPE"/>
    <property type="match status" value="2"/>
</dbReference>
<dbReference type="GO" id="GO:0046872">
    <property type="term" value="F:metal ion binding"/>
    <property type="evidence" value="ECO:0007669"/>
    <property type="project" value="UniProtKB-KW"/>
</dbReference>
<evidence type="ECO:0000256" key="25">
    <source>
        <dbReference type="SAM" id="MobiDB-lite"/>
    </source>
</evidence>
<keyword evidence="14" id="KW-0479">Metal-binding</keyword>
<proteinExistence type="inferred from homology"/>
<dbReference type="NCBIfam" id="TIGR01496">
    <property type="entry name" value="DHPS"/>
    <property type="match status" value="1"/>
</dbReference>
<dbReference type="NCBIfam" id="TIGR00526">
    <property type="entry name" value="folB_dom"/>
    <property type="match status" value="2"/>
</dbReference>
<dbReference type="OrthoDB" id="615426at2759"/>
<dbReference type="InterPro" id="IPR035907">
    <property type="entry name" value="Hppk_sf"/>
</dbReference>
<evidence type="ECO:0000313" key="28">
    <source>
        <dbReference type="Proteomes" id="UP001151582"/>
    </source>
</evidence>
<comment type="catalytic activity">
    <reaction evidence="1">
        <text>(7,8-dihydropterin-6-yl)methyl diphosphate + 4-aminobenzoate = 7,8-dihydropteroate + diphosphate</text>
        <dbReference type="Rhea" id="RHEA:19949"/>
        <dbReference type="ChEBI" id="CHEBI:17836"/>
        <dbReference type="ChEBI" id="CHEBI:17839"/>
        <dbReference type="ChEBI" id="CHEBI:33019"/>
        <dbReference type="ChEBI" id="CHEBI:72950"/>
        <dbReference type="EC" id="2.5.1.15"/>
    </reaction>
</comment>
<reference evidence="27" key="1">
    <citation type="submission" date="2022-07" db="EMBL/GenBank/DDBJ databases">
        <title>Phylogenomic reconstructions and comparative analyses of Kickxellomycotina fungi.</title>
        <authorList>
            <person name="Reynolds N.K."/>
            <person name="Stajich J.E."/>
            <person name="Barry K."/>
            <person name="Grigoriev I.V."/>
            <person name="Crous P."/>
            <person name="Smith M.E."/>
        </authorList>
    </citation>
    <scope>NUCLEOTIDE SEQUENCE</scope>
    <source>
        <strain evidence="27">RSA 567</strain>
    </source>
</reference>
<evidence type="ECO:0000256" key="14">
    <source>
        <dbReference type="ARBA" id="ARBA00022723"/>
    </source>
</evidence>
<comment type="pathway">
    <text evidence="5">Cofactor biosynthesis; tetrahydrofolate biosynthesis; 7,8-dihydrofolate from 2-amino-4-hydroxy-6-hydroxymethyl-7,8-dihydropteridine diphosphate and 4-aminobenzoate: step 1/2.</text>
</comment>
<dbReference type="GO" id="GO:0046654">
    <property type="term" value="P:tetrahydrofolate biosynthetic process"/>
    <property type="evidence" value="ECO:0007669"/>
    <property type="project" value="TreeGrafter"/>
</dbReference>
<dbReference type="InterPro" id="IPR006390">
    <property type="entry name" value="DHP_synth_dom"/>
</dbReference>
<evidence type="ECO:0000256" key="18">
    <source>
        <dbReference type="ARBA" id="ARBA00022842"/>
    </source>
</evidence>
<feature type="domain" description="Pterin-binding" evidence="26">
    <location>
        <begin position="507"/>
        <end position="788"/>
    </location>
</feature>
<comment type="function">
    <text evidence="21">Catalyzes three sequential steps of tetrahydrofolate biosynthesis.</text>
</comment>
<evidence type="ECO:0000313" key="27">
    <source>
        <dbReference type="EMBL" id="KAJ1978041.1"/>
    </source>
</evidence>
<evidence type="ECO:0000256" key="10">
    <source>
        <dbReference type="ARBA" id="ARBA00012458"/>
    </source>
</evidence>
<keyword evidence="17" id="KW-0067">ATP-binding</keyword>
<comment type="catalytic activity">
    <reaction evidence="3">
        <text>7,8-dihydroneopterin = 6-hydroxymethyl-7,8-dihydropterin + glycolaldehyde</text>
        <dbReference type="Rhea" id="RHEA:10540"/>
        <dbReference type="ChEBI" id="CHEBI:17001"/>
        <dbReference type="ChEBI" id="CHEBI:17071"/>
        <dbReference type="ChEBI" id="CHEBI:44841"/>
        <dbReference type="EC" id="4.1.2.25"/>
    </reaction>
</comment>